<accession>A0ABQ3X517</accession>
<reference evidence="1 2" key="1">
    <citation type="submission" date="2021-01" db="EMBL/GenBank/DDBJ databases">
        <title>Whole genome shotgun sequence of Actinoplanes couchii NBRC 106145.</title>
        <authorList>
            <person name="Komaki H."/>
            <person name="Tamura T."/>
        </authorList>
    </citation>
    <scope>NUCLEOTIDE SEQUENCE [LARGE SCALE GENOMIC DNA]</scope>
    <source>
        <strain evidence="1 2">NBRC 106145</strain>
    </source>
</reference>
<dbReference type="Proteomes" id="UP000612282">
    <property type="component" value="Unassembled WGS sequence"/>
</dbReference>
<evidence type="ECO:0000313" key="1">
    <source>
        <dbReference type="EMBL" id="GID53616.1"/>
    </source>
</evidence>
<proteinExistence type="predicted"/>
<comment type="caution">
    <text evidence="1">The sequence shown here is derived from an EMBL/GenBank/DDBJ whole genome shotgun (WGS) entry which is preliminary data.</text>
</comment>
<organism evidence="1 2">
    <name type="scientific">Actinoplanes couchii</name>
    <dbReference type="NCBI Taxonomy" id="403638"/>
    <lineage>
        <taxon>Bacteria</taxon>
        <taxon>Bacillati</taxon>
        <taxon>Actinomycetota</taxon>
        <taxon>Actinomycetes</taxon>
        <taxon>Micromonosporales</taxon>
        <taxon>Micromonosporaceae</taxon>
        <taxon>Actinoplanes</taxon>
    </lineage>
</organism>
<dbReference type="EMBL" id="BOMG01000032">
    <property type="protein sequence ID" value="GID53616.1"/>
    <property type="molecule type" value="Genomic_DNA"/>
</dbReference>
<name>A0ABQ3X517_9ACTN</name>
<keyword evidence="2" id="KW-1185">Reference proteome</keyword>
<gene>
    <name evidence="1" type="ORF">Aco03nite_020200</name>
</gene>
<protein>
    <submittedName>
        <fullName evidence="1">Uncharacterized protein</fullName>
    </submittedName>
</protein>
<sequence>MGYWARHPKKDLEDVLQTLHEHGYQILNPPKYYTVRCSCGAHQRQVHLTPSSAHYANHVVQWARNKPCW</sequence>
<evidence type="ECO:0000313" key="2">
    <source>
        <dbReference type="Proteomes" id="UP000612282"/>
    </source>
</evidence>